<evidence type="ECO:0000313" key="5">
    <source>
        <dbReference type="EMBL" id="MFC3675111.1"/>
    </source>
</evidence>
<dbReference type="SUPFAM" id="SSF46785">
    <property type="entry name" value="Winged helix' DNA-binding domain"/>
    <property type="match status" value="1"/>
</dbReference>
<dbReference type="Pfam" id="PF01638">
    <property type="entry name" value="HxlR"/>
    <property type="match status" value="1"/>
</dbReference>
<reference evidence="6" key="1">
    <citation type="journal article" date="2019" name="Int. J. Syst. Evol. Microbiol.">
        <title>The Global Catalogue of Microorganisms (GCM) 10K type strain sequencing project: providing services to taxonomists for standard genome sequencing and annotation.</title>
        <authorList>
            <consortium name="The Broad Institute Genomics Platform"/>
            <consortium name="The Broad Institute Genome Sequencing Center for Infectious Disease"/>
            <person name="Wu L."/>
            <person name="Ma J."/>
        </authorList>
    </citation>
    <scope>NUCLEOTIDE SEQUENCE [LARGE SCALE GENOMIC DNA]</scope>
    <source>
        <strain evidence="6">KCTC 42182</strain>
    </source>
</reference>
<dbReference type="InterPro" id="IPR036388">
    <property type="entry name" value="WH-like_DNA-bd_sf"/>
</dbReference>
<dbReference type="PANTHER" id="PTHR33204:SF18">
    <property type="entry name" value="TRANSCRIPTIONAL REGULATORY PROTEIN"/>
    <property type="match status" value="1"/>
</dbReference>
<accession>A0ABV7VE84</accession>
<feature type="domain" description="HTH hxlR-type" evidence="4">
    <location>
        <begin position="9"/>
        <end position="106"/>
    </location>
</feature>
<keyword evidence="2" id="KW-0238">DNA-binding</keyword>
<gene>
    <name evidence="5" type="ORF">ACFOOQ_06135</name>
</gene>
<dbReference type="PANTHER" id="PTHR33204">
    <property type="entry name" value="TRANSCRIPTIONAL REGULATOR, MARR FAMILY"/>
    <property type="match status" value="1"/>
</dbReference>
<dbReference type="InterPro" id="IPR036527">
    <property type="entry name" value="SCP2_sterol-bd_dom_sf"/>
</dbReference>
<dbReference type="InterPro" id="IPR002577">
    <property type="entry name" value="HTH_HxlR"/>
</dbReference>
<evidence type="ECO:0000259" key="4">
    <source>
        <dbReference type="PROSITE" id="PS51118"/>
    </source>
</evidence>
<dbReference type="Proteomes" id="UP001595711">
    <property type="component" value="Unassembled WGS sequence"/>
</dbReference>
<keyword evidence="6" id="KW-1185">Reference proteome</keyword>
<dbReference type="Gene3D" id="1.10.10.10">
    <property type="entry name" value="Winged helix-like DNA-binding domain superfamily/Winged helix DNA-binding domain"/>
    <property type="match status" value="1"/>
</dbReference>
<evidence type="ECO:0000256" key="3">
    <source>
        <dbReference type="ARBA" id="ARBA00023163"/>
    </source>
</evidence>
<dbReference type="EMBL" id="JBHRYJ010000001">
    <property type="protein sequence ID" value="MFC3675111.1"/>
    <property type="molecule type" value="Genomic_DNA"/>
</dbReference>
<comment type="caution">
    <text evidence="5">The sequence shown here is derived from an EMBL/GenBank/DDBJ whole genome shotgun (WGS) entry which is preliminary data.</text>
</comment>
<protein>
    <submittedName>
        <fullName evidence="5">Winged helix-turn-helix transcriptional regulator</fullName>
    </submittedName>
</protein>
<evidence type="ECO:0000256" key="2">
    <source>
        <dbReference type="ARBA" id="ARBA00023125"/>
    </source>
</evidence>
<keyword evidence="3" id="KW-0804">Transcription</keyword>
<proteinExistence type="predicted"/>
<dbReference type="SUPFAM" id="SSF55718">
    <property type="entry name" value="SCP-like"/>
    <property type="match status" value="1"/>
</dbReference>
<name>A0ABV7VE84_9PROT</name>
<dbReference type="RefSeq" id="WP_379723057.1">
    <property type="nucleotide sequence ID" value="NZ_JBHRYJ010000001.1"/>
</dbReference>
<dbReference type="PROSITE" id="PS51118">
    <property type="entry name" value="HTH_HXLR"/>
    <property type="match status" value="1"/>
</dbReference>
<evidence type="ECO:0000256" key="1">
    <source>
        <dbReference type="ARBA" id="ARBA00023015"/>
    </source>
</evidence>
<keyword evidence="1" id="KW-0805">Transcription regulation</keyword>
<organism evidence="5 6">
    <name type="scientific">Ferrovibrio xuzhouensis</name>
    <dbReference type="NCBI Taxonomy" id="1576914"/>
    <lineage>
        <taxon>Bacteria</taxon>
        <taxon>Pseudomonadati</taxon>
        <taxon>Pseudomonadota</taxon>
        <taxon>Alphaproteobacteria</taxon>
        <taxon>Rhodospirillales</taxon>
        <taxon>Rhodospirillaceae</taxon>
        <taxon>Ferrovibrio</taxon>
    </lineage>
</organism>
<sequence length="246" mass="27627">MELRYGLFCPVAKAAEVIMGRWTPLILCEMMMGSERFGDIQSGVPLMSRSLLSRRLKEMELSGLIQRVPQPGGRGYLYRLTESGNALRPLIDQLAAWGSTWRLPGLDEQDNNVAYMMWILRRRFAGRLSSASRAVLHFDFRNVSPREHKLRSWWMLLRDDAAELCNTDMGFEADLTVRADLAVFTRVICGIDSLRQARLAGDIGFAGNAALQAEVIDWLEVSEPPQLRIPVVPVAPKPARTMIPAA</sequence>
<evidence type="ECO:0000313" key="6">
    <source>
        <dbReference type="Proteomes" id="UP001595711"/>
    </source>
</evidence>
<dbReference type="InterPro" id="IPR036390">
    <property type="entry name" value="WH_DNA-bd_sf"/>
</dbReference>